<dbReference type="InterPro" id="IPR000210">
    <property type="entry name" value="BTB/POZ_dom"/>
</dbReference>
<dbReference type="Gene3D" id="3.30.160.60">
    <property type="entry name" value="Classic Zinc Finger"/>
    <property type="match status" value="2"/>
</dbReference>
<evidence type="ECO:0000256" key="10">
    <source>
        <dbReference type="ARBA" id="ARBA00023242"/>
    </source>
</evidence>
<evidence type="ECO:0000256" key="1">
    <source>
        <dbReference type="ARBA" id="ARBA00004123"/>
    </source>
</evidence>
<evidence type="ECO:0000256" key="2">
    <source>
        <dbReference type="ARBA" id="ARBA00006991"/>
    </source>
</evidence>
<dbReference type="InterPro" id="IPR011333">
    <property type="entry name" value="SKP1/BTB/POZ_sf"/>
</dbReference>
<dbReference type="RefSeq" id="XP_005733376.1">
    <property type="nucleotide sequence ID" value="XM_005733319.1"/>
</dbReference>
<dbReference type="SUPFAM" id="SSF54695">
    <property type="entry name" value="POZ domain"/>
    <property type="match status" value="1"/>
</dbReference>
<dbReference type="PANTHER" id="PTHR24394:SF44">
    <property type="entry name" value="ZINC FINGER PROTEIN 271-LIKE"/>
    <property type="match status" value="1"/>
</dbReference>
<evidence type="ECO:0000259" key="14">
    <source>
        <dbReference type="PROSITE" id="PS50157"/>
    </source>
</evidence>
<dbReference type="SMART" id="SM00225">
    <property type="entry name" value="BTB"/>
    <property type="match status" value="1"/>
</dbReference>
<feature type="compositionally biased region" description="Low complexity" evidence="12">
    <location>
        <begin position="410"/>
        <end position="423"/>
    </location>
</feature>
<dbReference type="GO" id="GO:0005634">
    <property type="term" value="C:nucleus"/>
    <property type="evidence" value="ECO:0007669"/>
    <property type="project" value="UniProtKB-SubCell"/>
</dbReference>
<keyword evidence="8" id="KW-0238">DNA-binding</keyword>
<name>A0A9Y3REF0_9CICH</name>
<evidence type="ECO:0000256" key="5">
    <source>
        <dbReference type="ARBA" id="ARBA00022771"/>
    </source>
</evidence>
<evidence type="ECO:0000256" key="8">
    <source>
        <dbReference type="ARBA" id="ARBA00023125"/>
    </source>
</evidence>
<keyword evidence="9" id="KW-0804">Transcription</keyword>
<dbReference type="Pfam" id="PF00651">
    <property type="entry name" value="BTB"/>
    <property type="match status" value="1"/>
</dbReference>
<dbReference type="GO" id="GO:0000981">
    <property type="term" value="F:DNA-binding transcription factor activity, RNA polymerase II-specific"/>
    <property type="evidence" value="ECO:0007669"/>
    <property type="project" value="TreeGrafter"/>
</dbReference>
<evidence type="ECO:0000256" key="11">
    <source>
        <dbReference type="PROSITE-ProRule" id="PRU00042"/>
    </source>
</evidence>
<accession>A0A9Y3REF0</accession>
<feature type="region of interest" description="Disordered" evidence="12">
    <location>
        <begin position="402"/>
        <end position="424"/>
    </location>
</feature>
<keyword evidence="10" id="KW-0539">Nucleus</keyword>
<dbReference type="SUPFAM" id="SSF57667">
    <property type="entry name" value="beta-beta-alpha zinc fingers"/>
    <property type="match status" value="1"/>
</dbReference>
<dbReference type="FunFam" id="3.30.160.60:FF:001156">
    <property type="entry name" value="Zinc finger protein 407"/>
    <property type="match status" value="1"/>
</dbReference>
<comment type="similarity">
    <text evidence="2">Belongs to the krueppel C2H2-type zinc-finger protein family.</text>
</comment>
<dbReference type="Proteomes" id="UP000695023">
    <property type="component" value="Unplaced"/>
</dbReference>
<feature type="compositionally biased region" description="Polar residues" evidence="12">
    <location>
        <begin position="223"/>
        <end position="244"/>
    </location>
</feature>
<dbReference type="FunFam" id="3.30.160.60:FF:000446">
    <property type="entry name" value="Zinc finger protein"/>
    <property type="match status" value="1"/>
</dbReference>
<keyword evidence="5 11" id="KW-0863">Zinc-finger</keyword>
<feature type="domain" description="C2H2-type" evidence="14">
    <location>
        <begin position="942"/>
        <end position="969"/>
    </location>
</feature>
<evidence type="ECO:0000256" key="3">
    <source>
        <dbReference type="ARBA" id="ARBA00022723"/>
    </source>
</evidence>
<evidence type="ECO:0000313" key="15">
    <source>
        <dbReference type="Proteomes" id="UP000695023"/>
    </source>
</evidence>
<gene>
    <name evidence="16" type="primary">LOC102199078</name>
</gene>
<dbReference type="GeneID" id="102199078"/>
<dbReference type="PROSITE" id="PS50157">
    <property type="entry name" value="ZINC_FINGER_C2H2_2"/>
    <property type="match status" value="2"/>
</dbReference>
<feature type="domain" description="BTB" evidence="13">
    <location>
        <begin position="82"/>
        <end position="149"/>
    </location>
</feature>
<dbReference type="SMART" id="SM00355">
    <property type="entry name" value="ZnF_C2H2"/>
    <property type="match status" value="2"/>
</dbReference>
<evidence type="ECO:0000256" key="4">
    <source>
        <dbReference type="ARBA" id="ARBA00022737"/>
    </source>
</evidence>
<feature type="compositionally biased region" description="Polar residues" evidence="12">
    <location>
        <begin position="198"/>
        <end position="215"/>
    </location>
</feature>
<protein>
    <submittedName>
        <fullName evidence="16">Uncharacterized protein LOC102199078 isoform X1</fullName>
    </submittedName>
</protein>
<feature type="region of interest" description="Disordered" evidence="12">
    <location>
        <begin position="185"/>
        <end position="249"/>
    </location>
</feature>
<evidence type="ECO:0000259" key="13">
    <source>
        <dbReference type="PROSITE" id="PS50097"/>
    </source>
</evidence>
<dbReference type="GO" id="GO:0008270">
    <property type="term" value="F:zinc ion binding"/>
    <property type="evidence" value="ECO:0007669"/>
    <property type="project" value="UniProtKB-KW"/>
</dbReference>
<keyword evidence="4" id="KW-0677">Repeat</keyword>
<dbReference type="Pfam" id="PF00096">
    <property type="entry name" value="zf-C2H2"/>
    <property type="match status" value="2"/>
</dbReference>
<reference evidence="16" key="1">
    <citation type="submission" date="2025-08" db="UniProtKB">
        <authorList>
            <consortium name="RefSeq"/>
        </authorList>
    </citation>
    <scope>IDENTIFICATION</scope>
</reference>
<dbReference type="InterPro" id="IPR013087">
    <property type="entry name" value="Znf_C2H2_type"/>
</dbReference>
<dbReference type="PANTHER" id="PTHR24394">
    <property type="entry name" value="ZINC FINGER PROTEIN"/>
    <property type="match status" value="1"/>
</dbReference>
<keyword evidence="7" id="KW-0805">Transcription regulation</keyword>
<comment type="subcellular location">
    <subcellularLocation>
        <location evidence="1">Nucleus</location>
    </subcellularLocation>
</comment>
<organism evidence="15 16">
    <name type="scientific">Pundamilia nyererei</name>
    <dbReference type="NCBI Taxonomy" id="303518"/>
    <lineage>
        <taxon>Eukaryota</taxon>
        <taxon>Metazoa</taxon>
        <taxon>Chordata</taxon>
        <taxon>Craniata</taxon>
        <taxon>Vertebrata</taxon>
        <taxon>Euteleostomi</taxon>
        <taxon>Actinopterygii</taxon>
        <taxon>Neopterygii</taxon>
        <taxon>Teleostei</taxon>
        <taxon>Neoteleostei</taxon>
        <taxon>Acanthomorphata</taxon>
        <taxon>Ovalentaria</taxon>
        <taxon>Cichlomorphae</taxon>
        <taxon>Cichliformes</taxon>
        <taxon>Cichlidae</taxon>
        <taxon>African cichlids</taxon>
        <taxon>Pseudocrenilabrinae</taxon>
        <taxon>Haplochromini</taxon>
        <taxon>Pundamilia</taxon>
    </lineage>
</organism>
<feature type="domain" description="C2H2-type" evidence="14">
    <location>
        <begin position="970"/>
        <end position="997"/>
    </location>
</feature>
<proteinExistence type="inferred from homology"/>
<evidence type="ECO:0000256" key="6">
    <source>
        <dbReference type="ARBA" id="ARBA00022833"/>
    </source>
</evidence>
<keyword evidence="3" id="KW-0479">Metal-binding</keyword>
<dbReference type="PROSITE" id="PS50097">
    <property type="entry name" value="BTB"/>
    <property type="match status" value="1"/>
</dbReference>
<evidence type="ECO:0000313" key="16">
    <source>
        <dbReference type="RefSeq" id="XP_005733376.1"/>
    </source>
</evidence>
<sequence>MLPIGKACDCFPNETVCVDSKVVLYILHIQFFSSFHCKQDSRGLLFFFQHNMEVAPCAQEVGRHAALLLAYLNLQRKQGHFCDLVLRPGQNAGQLYPAHRCVLAASSPVLASVLSSAGALVELQAKCLSDSVLTPLLDYIYTGDLPYSYGQQQYYSLLTAACYLQMDELQKALRAQQQTEVCTANGAEASAEAEKNSYRTTVNTSPHMPSTSSIFTFRKPDKTNISSEQSMTTSPDSDIQYQDSDNVDPFSESQMLSAAMDCSTDEVEIDTGRNSRDHCSGRDARTLSYPSAPCGILERTERSTNAGHARQATYLTPQHLTLNVPSIAEVYHTSKVDKEAEKDRLNPAGIWQRYTGDTLVRTAENRRSSSSSPHSYCAAVPVICHSSRAAIPQLADVSPVSPCHSALQTSSNSSRSPVSRSASIENDSIIEGITSKCKSQYQAQSQEYGHNKKHTITLNLNNKDNLDQCALQDLYYKSSGGRSHFDSSDSDHFTMQGNECVDRGSSHFTNNNDQHAYCDSFQKNTHNLREDSVLQSKDWSQELKHKIDLRFDDFSTKKKQLDFFESYNVSKLATATAEPGGLRAEVPLIAHPVEDLNTEHLGPEEEVKEEHSYSNRVPAESDIQDSHCNYEPKKGYSNIYRADTSANNAPSNHDSNYSPTAVDTKEYLADSFPKALQTEKTSGTDITESHSIFTMPADRNMSDTSVDSAVRHSYHGHLRYHCLQHDDMQEDVHLLQGGSDHKRSHLNHFDDSDGSSEEEDFGAFESPLKQHYSSTETTDQFLLLDISTRPAELLVSCKHRSGIEEKGDMFETGIWAYDGAERYEKTSVASVEMKTFTARAKFGTGRLDMGGTHWAAKTNAEERKTVVQSSPAVETIQNSCIVSEVSNLKEGENQTITLTHCSPPGVSDSMQPSVSFCMASGLSTSMPTNRSAHLSSPVHHPFQCSLCDRSFSQRGSLNRHVRSHLGVRPFPCPRCPMTFSRQYRVTEHMRVHQRCTPGNDFQKPPASST</sequence>
<dbReference type="PROSITE" id="PS00028">
    <property type="entry name" value="ZINC_FINGER_C2H2_1"/>
    <property type="match status" value="2"/>
</dbReference>
<evidence type="ECO:0000256" key="12">
    <source>
        <dbReference type="SAM" id="MobiDB-lite"/>
    </source>
</evidence>
<evidence type="ECO:0000256" key="9">
    <source>
        <dbReference type="ARBA" id="ARBA00023163"/>
    </source>
</evidence>
<evidence type="ECO:0000256" key="7">
    <source>
        <dbReference type="ARBA" id="ARBA00023015"/>
    </source>
</evidence>
<dbReference type="Gene3D" id="3.30.710.10">
    <property type="entry name" value="Potassium Channel Kv1.1, Chain A"/>
    <property type="match status" value="1"/>
</dbReference>
<dbReference type="GO" id="GO:0003677">
    <property type="term" value="F:DNA binding"/>
    <property type="evidence" value="ECO:0007669"/>
    <property type="project" value="UniProtKB-KW"/>
</dbReference>
<dbReference type="InterPro" id="IPR036236">
    <property type="entry name" value="Znf_C2H2_sf"/>
</dbReference>
<dbReference type="AlphaFoldDB" id="A0A9Y3REF0"/>
<keyword evidence="6" id="KW-0862">Zinc</keyword>
<keyword evidence="15" id="KW-1185">Reference proteome</keyword>